<proteinExistence type="inferred from homology"/>
<dbReference type="PANTHER" id="PTHR30173:SF43">
    <property type="entry name" value="ECF RNA POLYMERASE SIGMA FACTOR SIGI-RELATED"/>
    <property type="match status" value="1"/>
</dbReference>
<dbReference type="SUPFAM" id="SSF54427">
    <property type="entry name" value="NTF2-like"/>
    <property type="match status" value="1"/>
</dbReference>
<dbReference type="Pfam" id="PF08281">
    <property type="entry name" value="Sigma70_r4_2"/>
    <property type="match status" value="1"/>
</dbReference>
<dbReference type="InterPro" id="IPR052704">
    <property type="entry name" value="ECF_Sigma-70_Domain"/>
</dbReference>
<protein>
    <submittedName>
        <fullName evidence="9">RNA polymerase sigma factor SigJ</fullName>
    </submittedName>
</protein>
<organism evidence="9 10">
    <name type="scientific">Plantactinospora veratri</name>
    <dbReference type="NCBI Taxonomy" id="1436122"/>
    <lineage>
        <taxon>Bacteria</taxon>
        <taxon>Bacillati</taxon>
        <taxon>Actinomycetota</taxon>
        <taxon>Actinomycetes</taxon>
        <taxon>Micromonosporales</taxon>
        <taxon>Micromonosporaceae</taxon>
        <taxon>Plantactinospora</taxon>
    </lineage>
</organism>
<dbReference type="Proteomes" id="UP001339911">
    <property type="component" value="Unassembled WGS sequence"/>
</dbReference>
<dbReference type="InterPro" id="IPR032710">
    <property type="entry name" value="NTF2-like_dom_sf"/>
</dbReference>
<evidence type="ECO:0000313" key="9">
    <source>
        <dbReference type="EMBL" id="MEE6311249.1"/>
    </source>
</evidence>
<evidence type="ECO:0000256" key="3">
    <source>
        <dbReference type="ARBA" id="ARBA00023015"/>
    </source>
</evidence>
<dbReference type="Gene3D" id="1.10.1740.10">
    <property type="match status" value="1"/>
</dbReference>
<dbReference type="Pfam" id="PF12680">
    <property type="entry name" value="SnoaL_2"/>
    <property type="match status" value="1"/>
</dbReference>
<evidence type="ECO:0000256" key="1">
    <source>
        <dbReference type="ARBA" id="ARBA00010641"/>
    </source>
</evidence>
<evidence type="ECO:0000256" key="4">
    <source>
        <dbReference type="ARBA" id="ARBA00023082"/>
    </source>
</evidence>
<name>A0ABU7SNJ2_9ACTN</name>
<dbReference type="NCBIfam" id="TIGR02937">
    <property type="entry name" value="sigma70-ECF"/>
    <property type="match status" value="1"/>
</dbReference>
<evidence type="ECO:0000313" key="10">
    <source>
        <dbReference type="Proteomes" id="UP001339911"/>
    </source>
</evidence>
<dbReference type="InterPro" id="IPR013324">
    <property type="entry name" value="RNA_pol_sigma_r3/r4-like"/>
</dbReference>
<keyword evidence="10" id="KW-1185">Reference proteome</keyword>
<keyword evidence="5" id="KW-0804">Transcription</keyword>
<feature type="domain" description="RNA polymerase sigma-70 region 2" evidence="6">
    <location>
        <begin position="9"/>
        <end position="76"/>
    </location>
</feature>
<keyword evidence="3" id="KW-0805">Transcription regulation</keyword>
<feature type="domain" description="SnoaL-like" evidence="8">
    <location>
        <begin position="191"/>
        <end position="295"/>
    </location>
</feature>
<dbReference type="InterPro" id="IPR007627">
    <property type="entry name" value="RNA_pol_sigma70_r2"/>
</dbReference>
<keyword evidence="4" id="KW-0731">Sigma factor</keyword>
<evidence type="ECO:0000259" key="8">
    <source>
        <dbReference type="Pfam" id="PF12680"/>
    </source>
</evidence>
<evidence type="ECO:0000256" key="5">
    <source>
        <dbReference type="ARBA" id="ARBA00023163"/>
    </source>
</evidence>
<dbReference type="InterPro" id="IPR014284">
    <property type="entry name" value="RNA_pol_sigma-70_dom"/>
</dbReference>
<evidence type="ECO:0000256" key="2">
    <source>
        <dbReference type="ARBA" id="ARBA00011344"/>
    </source>
</evidence>
<dbReference type="Pfam" id="PF04542">
    <property type="entry name" value="Sigma70_r2"/>
    <property type="match status" value="1"/>
</dbReference>
<reference evidence="9 10" key="1">
    <citation type="submission" date="2024-01" db="EMBL/GenBank/DDBJ databases">
        <title>Genome insights into Plantactinospora veratri sp. nov.</title>
        <authorList>
            <person name="Wang L."/>
        </authorList>
    </citation>
    <scope>NUCLEOTIDE SEQUENCE [LARGE SCALE GENOMIC DNA]</scope>
    <source>
        <strain evidence="9 10">NEAU-FHS4</strain>
    </source>
</reference>
<comment type="subunit">
    <text evidence="2">Interacts transiently with the RNA polymerase catalytic core formed by RpoA, RpoB, RpoC and RpoZ (2 alpha, 1 beta, 1 beta' and 1 omega subunit) to form the RNA polymerase holoenzyme that can initiate transcription.</text>
</comment>
<dbReference type="SUPFAM" id="SSF88946">
    <property type="entry name" value="Sigma2 domain of RNA polymerase sigma factors"/>
    <property type="match status" value="1"/>
</dbReference>
<dbReference type="InterPro" id="IPR013249">
    <property type="entry name" value="RNA_pol_sigma70_r4_t2"/>
</dbReference>
<dbReference type="Gene3D" id="3.10.450.50">
    <property type="match status" value="1"/>
</dbReference>
<dbReference type="SUPFAM" id="SSF88659">
    <property type="entry name" value="Sigma3 and sigma4 domains of RNA polymerase sigma factors"/>
    <property type="match status" value="1"/>
</dbReference>
<dbReference type="PANTHER" id="PTHR30173">
    <property type="entry name" value="SIGMA 19 FACTOR"/>
    <property type="match status" value="1"/>
</dbReference>
<dbReference type="EMBL" id="JAZGQL010000033">
    <property type="protein sequence ID" value="MEE6311249.1"/>
    <property type="molecule type" value="Genomic_DNA"/>
</dbReference>
<evidence type="ECO:0000259" key="7">
    <source>
        <dbReference type="Pfam" id="PF08281"/>
    </source>
</evidence>
<accession>A0ABU7SNJ2</accession>
<dbReference type="NCBIfam" id="NF007214">
    <property type="entry name" value="PRK09636.1"/>
    <property type="match status" value="1"/>
</dbReference>
<comment type="caution">
    <text evidence="9">The sequence shown here is derived from an EMBL/GenBank/DDBJ whole genome shotgun (WGS) entry which is preliminary data.</text>
</comment>
<dbReference type="InterPro" id="IPR036388">
    <property type="entry name" value="WH-like_DNA-bd_sf"/>
</dbReference>
<comment type="similarity">
    <text evidence="1">Belongs to the sigma-70 factor family. ECF subfamily.</text>
</comment>
<evidence type="ECO:0000259" key="6">
    <source>
        <dbReference type="Pfam" id="PF04542"/>
    </source>
</evidence>
<dbReference type="Gene3D" id="1.10.10.10">
    <property type="entry name" value="Winged helix-like DNA-binding domain superfamily/Winged helix DNA-binding domain"/>
    <property type="match status" value="1"/>
</dbReference>
<dbReference type="RefSeq" id="WP_331211256.1">
    <property type="nucleotide sequence ID" value="NZ_JAZGQL010000033.1"/>
</dbReference>
<sequence>MRDLASEFEAERAHLTTVAYRMLGSRAEAEDAVQETWLRYAAALDTPQARAEVRDLRAWLTTATARICLDVLRSARVRRESYHGEWLPEPVVSRFTDPAGGAEGFAPDPAERAAHTEQVGIALLTVLERLSPEQRVAFVLHDVFAVPFAEIATVLGTSPAAARQLASRARRAVAEEGPRDSADPAEHQRLVRAFLAAVESGEPERLLEVLAPDVLFVGDGGGLFPTSRRPVVGAVKVARFTLGLIRRAAWETRDLRMRPVLVNGTLGLQIEADYRPGLPLHGVMWFTAADGRITAAYHQLNPEKLARVPRMGQDEHPWLLRR</sequence>
<feature type="domain" description="RNA polymerase sigma factor 70 region 4 type 2" evidence="7">
    <location>
        <begin position="122"/>
        <end position="172"/>
    </location>
</feature>
<gene>
    <name evidence="9" type="primary">sigJ</name>
    <name evidence="9" type="ORF">V1634_30915</name>
</gene>
<dbReference type="InterPro" id="IPR013325">
    <property type="entry name" value="RNA_pol_sigma_r2"/>
</dbReference>
<dbReference type="InterPro" id="IPR037401">
    <property type="entry name" value="SnoaL-like"/>
</dbReference>